<keyword evidence="2" id="KW-1133">Transmembrane helix</keyword>
<keyword evidence="2" id="KW-0472">Membrane</keyword>
<evidence type="ECO:0000256" key="3">
    <source>
        <dbReference type="SAM" id="SignalP"/>
    </source>
</evidence>
<comment type="caution">
    <text evidence="5">The sequence shown here is derived from an EMBL/GenBank/DDBJ whole genome shotgun (WGS) entry which is preliminary data.</text>
</comment>
<dbReference type="Gene3D" id="2.60.40.2230">
    <property type="entry name" value="Uncharacterised protein YcnI-like PF07987, DUF1775"/>
    <property type="match status" value="1"/>
</dbReference>
<accession>A0ABN3GX85</accession>
<evidence type="ECO:0000259" key="4">
    <source>
        <dbReference type="Pfam" id="PF07987"/>
    </source>
</evidence>
<keyword evidence="6" id="KW-1185">Reference proteome</keyword>
<keyword evidence="3" id="KW-0732">Signal</keyword>
<name>A0ABN3GX85_9ACTN</name>
<dbReference type="EMBL" id="BAAATR010000039">
    <property type="protein sequence ID" value="GAA2269630.1"/>
    <property type="molecule type" value="Genomic_DNA"/>
</dbReference>
<reference evidence="6" key="1">
    <citation type="journal article" date="2019" name="Int. J. Syst. Evol. Microbiol.">
        <title>The Global Catalogue of Microorganisms (GCM) 10K type strain sequencing project: providing services to taxonomists for standard genome sequencing and annotation.</title>
        <authorList>
            <consortium name="The Broad Institute Genomics Platform"/>
            <consortium name="The Broad Institute Genome Sequencing Center for Infectious Disease"/>
            <person name="Wu L."/>
            <person name="Ma J."/>
        </authorList>
    </citation>
    <scope>NUCLEOTIDE SEQUENCE [LARGE SCALE GENOMIC DNA]</scope>
    <source>
        <strain evidence="6">JCM 7356</strain>
    </source>
</reference>
<gene>
    <name evidence="5" type="ORF">GCM10010430_64150</name>
</gene>
<feature type="domain" description="YncI copper-binding" evidence="4">
    <location>
        <begin position="101"/>
        <end position="161"/>
    </location>
</feature>
<dbReference type="InterPro" id="IPR012533">
    <property type="entry name" value="YcnI-copper_dom"/>
</dbReference>
<evidence type="ECO:0000313" key="5">
    <source>
        <dbReference type="EMBL" id="GAA2269630.1"/>
    </source>
</evidence>
<keyword evidence="2" id="KW-0812">Transmembrane</keyword>
<evidence type="ECO:0000313" key="6">
    <source>
        <dbReference type="Proteomes" id="UP001500305"/>
    </source>
</evidence>
<dbReference type="Pfam" id="PF07987">
    <property type="entry name" value="DUF1775"/>
    <property type="match status" value="1"/>
</dbReference>
<protein>
    <recommendedName>
        <fullName evidence="4">YncI copper-binding domain-containing protein</fullName>
    </recommendedName>
</protein>
<dbReference type="InterPro" id="IPR038507">
    <property type="entry name" value="YcnI-like_sf"/>
</dbReference>
<feature type="chain" id="PRO_5045828197" description="YncI copper-binding domain-containing protein" evidence="3">
    <location>
        <begin position="34"/>
        <end position="259"/>
    </location>
</feature>
<feature type="region of interest" description="Disordered" evidence="1">
    <location>
        <begin position="170"/>
        <end position="200"/>
    </location>
</feature>
<evidence type="ECO:0000256" key="1">
    <source>
        <dbReference type="SAM" id="MobiDB-lite"/>
    </source>
</evidence>
<evidence type="ECO:0000256" key="2">
    <source>
        <dbReference type="SAM" id="Phobius"/>
    </source>
</evidence>
<dbReference type="Proteomes" id="UP001500305">
    <property type="component" value="Unassembled WGS sequence"/>
</dbReference>
<feature type="signal peptide" evidence="3">
    <location>
        <begin position="1"/>
        <end position="33"/>
    </location>
</feature>
<organism evidence="5 6">
    <name type="scientific">Kitasatospora cystarginea</name>
    <dbReference type="NCBI Taxonomy" id="58350"/>
    <lineage>
        <taxon>Bacteria</taxon>
        <taxon>Bacillati</taxon>
        <taxon>Actinomycetota</taxon>
        <taxon>Actinomycetes</taxon>
        <taxon>Kitasatosporales</taxon>
        <taxon>Streptomycetaceae</taxon>
        <taxon>Kitasatospora</taxon>
    </lineage>
</organism>
<dbReference type="RefSeq" id="WP_344640053.1">
    <property type="nucleotide sequence ID" value="NZ_BAAATR010000039.1"/>
</dbReference>
<sequence>MNRSRSRSRVLARVVTPIAALAGVLALTGPASAHVEVESDGAQALAVGAVVSFNAEGESDTAGISQIRVALPAGIAPGDVTLTEGPQGWMLTPSADGYTVAGPALAPSKAAGYKIKVRQLPDAKELVFKSLVTYTDGHVDRWIELPQGGATPEHPAPVLKLAAAAPGATPLPADPSAVPATPTATAPATTAGSAGASTGASAPVSASASAAAPASASATAKASGSGSSSSSVPVVITVVVVLAAAVGGMVWWRRRAAGN</sequence>
<proteinExistence type="predicted"/>
<feature type="transmembrane region" description="Helical" evidence="2">
    <location>
        <begin position="232"/>
        <end position="252"/>
    </location>
</feature>